<evidence type="ECO:0000313" key="2">
    <source>
        <dbReference type="Proteomes" id="UP001060085"/>
    </source>
</evidence>
<dbReference type="EMBL" id="CM044707">
    <property type="protein sequence ID" value="KAI5652524.1"/>
    <property type="molecule type" value="Genomic_DNA"/>
</dbReference>
<name>A0ACB9ZVK8_CATRO</name>
<comment type="caution">
    <text evidence="1">The sequence shown here is derived from an EMBL/GenBank/DDBJ whole genome shotgun (WGS) entry which is preliminary data.</text>
</comment>
<evidence type="ECO:0000313" key="1">
    <source>
        <dbReference type="EMBL" id="KAI5652524.1"/>
    </source>
</evidence>
<proteinExistence type="predicted"/>
<organism evidence="1 2">
    <name type="scientific">Catharanthus roseus</name>
    <name type="common">Madagascar periwinkle</name>
    <name type="synonym">Vinca rosea</name>
    <dbReference type="NCBI Taxonomy" id="4058"/>
    <lineage>
        <taxon>Eukaryota</taxon>
        <taxon>Viridiplantae</taxon>
        <taxon>Streptophyta</taxon>
        <taxon>Embryophyta</taxon>
        <taxon>Tracheophyta</taxon>
        <taxon>Spermatophyta</taxon>
        <taxon>Magnoliopsida</taxon>
        <taxon>eudicotyledons</taxon>
        <taxon>Gunneridae</taxon>
        <taxon>Pentapetalae</taxon>
        <taxon>asterids</taxon>
        <taxon>lamiids</taxon>
        <taxon>Gentianales</taxon>
        <taxon>Apocynaceae</taxon>
        <taxon>Rauvolfioideae</taxon>
        <taxon>Vinceae</taxon>
        <taxon>Catharanthinae</taxon>
        <taxon>Catharanthus</taxon>
    </lineage>
</organism>
<accession>A0ACB9ZVK8</accession>
<gene>
    <name evidence="1" type="ORF">M9H77_29711</name>
</gene>
<keyword evidence="2" id="KW-1185">Reference proteome</keyword>
<dbReference type="Proteomes" id="UP001060085">
    <property type="component" value="Linkage Group LG07"/>
</dbReference>
<reference evidence="2" key="1">
    <citation type="journal article" date="2023" name="Nat. Plants">
        <title>Single-cell RNA sequencing provides a high-resolution roadmap for understanding the multicellular compartmentation of specialized metabolism.</title>
        <authorList>
            <person name="Sun S."/>
            <person name="Shen X."/>
            <person name="Li Y."/>
            <person name="Li Y."/>
            <person name="Wang S."/>
            <person name="Li R."/>
            <person name="Zhang H."/>
            <person name="Shen G."/>
            <person name="Guo B."/>
            <person name="Wei J."/>
            <person name="Xu J."/>
            <person name="St-Pierre B."/>
            <person name="Chen S."/>
            <person name="Sun C."/>
        </authorList>
    </citation>
    <scope>NUCLEOTIDE SEQUENCE [LARGE SCALE GENOMIC DNA]</scope>
</reference>
<sequence>MTWDTQETVELLQGPILRDTTRIMEEEHQGKIAIFEKMIQHIAWQVIGAQEGAFRGTKTLLFSKLQMEEAKEISWEDLEASKPNGEEDLNITGHGKGGGKSTYLQW</sequence>
<protein>
    <submittedName>
        <fullName evidence="1">Uncharacterized protein</fullName>
    </submittedName>
</protein>